<dbReference type="InterPro" id="IPR046668">
    <property type="entry name" value="DUF6538"/>
</dbReference>
<dbReference type="GO" id="GO:0015074">
    <property type="term" value="P:DNA integration"/>
    <property type="evidence" value="ECO:0007669"/>
    <property type="project" value="UniProtKB-KW"/>
</dbReference>
<feature type="compositionally biased region" description="Basic and acidic residues" evidence="5">
    <location>
        <begin position="90"/>
        <end position="108"/>
    </location>
</feature>
<name>A0A0E4FTK9_9BRAD</name>
<evidence type="ECO:0000256" key="2">
    <source>
        <dbReference type="ARBA" id="ARBA00022908"/>
    </source>
</evidence>
<keyword evidence="2" id="KW-0229">DNA integration</keyword>
<comment type="similarity">
    <text evidence="1">Belongs to the 'phage' integrase family.</text>
</comment>
<dbReference type="Pfam" id="PF20172">
    <property type="entry name" value="DUF6538"/>
    <property type="match status" value="1"/>
</dbReference>
<dbReference type="InterPro" id="IPR013762">
    <property type="entry name" value="Integrase-like_cat_sf"/>
</dbReference>
<dbReference type="GO" id="GO:0003677">
    <property type="term" value="F:DNA binding"/>
    <property type="evidence" value="ECO:0007669"/>
    <property type="project" value="UniProtKB-KW"/>
</dbReference>
<keyword evidence="3" id="KW-0238">DNA-binding</keyword>
<sequence length="526" mass="60653">MIGPWKNPRSKVYWFRRRVPAKYRMFGMPAEIKFSLNTTDLEEAKILCQEENLKLERQWRASLPGEQPTQLTHLQITALAGEFYKETVAARRDEPGTPAEVERSLREHEKRKRPPIGPLDPHLFVTFGPEAKAFLQRKGIHLVGDRLHSFLRSYVEAKELAGLELLQNAKKDYTPNEELAKRFPEYKPPNPAKKFDVLWAEFVKAKDLAASTKKKWEPYFRQLIKRIGTDDMSCVTEQHLLDWRDALLASKTSRRNVKFGYIAAARAFFRWAKVEKKLPANPGAEVFVTISEKKKIKKGGFNDREAHTILAAALGPQNERMTEENAAARRWVPWICAYTGARVNEITQLRACDVIEEEGIPCVHIRPEAGTVKTAEERTVPLHPHLLQMGFVAWAHLKKGEAPLFYAVERQRKKDRKNPTYTSVGNKLADWVRNRLRIKNPKVAPNHAWRYRFKQIGLDFDMKERVLDAIQGHAPRTEGEKYGKPKPAAMLREILKHPWYEIEAPASPVDRRRRGQKTLKDQVAAV</sequence>
<evidence type="ECO:0000256" key="1">
    <source>
        <dbReference type="ARBA" id="ARBA00008857"/>
    </source>
</evidence>
<evidence type="ECO:0000256" key="5">
    <source>
        <dbReference type="SAM" id="MobiDB-lite"/>
    </source>
</evidence>
<dbReference type="Gene3D" id="1.10.443.10">
    <property type="entry name" value="Intergrase catalytic core"/>
    <property type="match status" value="1"/>
</dbReference>
<dbReference type="EMBL" id="AP014685">
    <property type="protein sequence ID" value="BAR57418.1"/>
    <property type="molecule type" value="Genomic_DNA"/>
</dbReference>
<feature type="region of interest" description="Disordered" evidence="5">
    <location>
        <begin position="90"/>
        <end position="115"/>
    </location>
</feature>
<dbReference type="Proteomes" id="UP000063308">
    <property type="component" value="Chromosome"/>
</dbReference>
<dbReference type="AlphaFoldDB" id="A0A0E4FTK9"/>
<dbReference type="InterPro" id="IPR050090">
    <property type="entry name" value="Tyrosine_recombinase_XerCD"/>
</dbReference>
<protein>
    <recommendedName>
        <fullName evidence="6">DUF6538 domain-containing protein</fullName>
    </recommendedName>
</protein>
<feature type="domain" description="DUF6538" evidence="6">
    <location>
        <begin position="9"/>
        <end position="61"/>
    </location>
</feature>
<evidence type="ECO:0000256" key="4">
    <source>
        <dbReference type="ARBA" id="ARBA00023172"/>
    </source>
</evidence>
<dbReference type="InterPro" id="IPR010998">
    <property type="entry name" value="Integrase_recombinase_N"/>
</dbReference>
<organism evidence="7 8">
    <name type="scientific">Bradyrhizobium diazoefficiens</name>
    <dbReference type="NCBI Taxonomy" id="1355477"/>
    <lineage>
        <taxon>Bacteria</taxon>
        <taxon>Pseudomonadati</taxon>
        <taxon>Pseudomonadota</taxon>
        <taxon>Alphaproteobacteria</taxon>
        <taxon>Hyphomicrobiales</taxon>
        <taxon>Nitrobacteraceae</taxon>
        <taxon>Bradyrhizobium</taxon>
    </lineage>
</organism>
<dbReference type="PANTHER" id="PTHR30349:SF41">
    <property type="entry name" value="INTEGRASE_RECOMBINASE PROTEIN MJ0367-RELATED"/>
    <property type="match status" value="1"/>
</dbReference>
<dbReference type="PANTHER" id="PTHR30349">
    <property type="entry name" value="PHAGE INTEGRASE-RELATED"/>
    <property type="match status" value="1"/>
</dbReference>
<dbReference type="RefSeq" id="WP_063824260.1">
    <property type="nucleotide sequence ID" value="NZ_JAFCKD010000185.1"/>
</dbReference>
<dbReference type="GO" id="GO:0006310">
    <property type="term" value="P:DNA recombination"/>
    <property type="evidence" value="ECO:0007669"/>
    <property type="project" value="UniProtKB-KW"/>
</dbReference>
<evidence type="ECO:0000313" key="8">
    <source>
        <dbReference type="Proteomes" id="UP000063308"/>
    </source>
</evidence>
<evidence type="ECO:0000256" key="3">
    <source>
        <dbReference type="ARBA" id="ARBA00023125"/>
    </source>
</evidence>
<proteinExistence type="inferred from homology"/>
<gene>
    <name evidence="7" type="ORF">NK6_4250</name>
</gene>
<reference evidence="7 8" key="1">
    <citation type="submission" date="2014-11" db="EMBL/GenBank/DDBJ databases">
        <title>Symbiosis island explosion on the genome of extra-slow-growing strains of soybean bradyrhizobia with massive insertion sequences.</title>
        <authorList>
            <person name="Iida T."/>
            <person name="Minamisawa K."/>
        </authorList>
    </citation>
    <scope>NUCLEOTIDE SEQUENCE [LARGE SCALE GENOMIC DNA]</scope>
    <source>
        <strain evidence="7 8">NK6</strain>
    </source>
</reference>
<evidence type="ECO:0000259" key="6">
    <source>
        <dbReference type="Pfam" id="PF20172"/>
    </source>
</evidence>
<dbReference type="Gene3D" id="1.10.150.130">
    <property type="match status" value="1"/>
</dbReference>
<keyword evidence="4" id="KW-0233">DNA recombination</keyword>
<evidence type="ECO:0000313" key="7">
    <source>
        <dbReference type="EMBL" id="BAR57418.1"/>
    </source>
</evidence>
<feature type="region of interest" description="Disordered" evidence="5">
    <location>
        <begin position="506"/>
        <end position="526"/>
    </location>
</feature>
<dbReference type="SUPFAM" id="SSF56349">
    <property type="entry name" value="DNA breaking-rejoining enzymes"/>
    <property type="match status" value="1"/>
</dbReference>
<dbReference type="InterPro" id="IPR011010">
    <property type="entry name" value="DNA_brk_join_enz"/>
</dbReference>
<accession>A0A0E4FTK9</accession>